<gene>
    <name evidence="3" type="ORF">BHAP_2045</name>
</gene>
<dbReference type="EMBL" id="MWWY01000044">
    <property type="protein sequence ID" value="OZG62802.1"/>
    <property type="molecule type" value="Genomic_DNA"/>
</dbReference>
<evidence type="ECO:0000313" key="4">
    <source>
        <dbReference type="Proteomes" id="UP000216074"/>
    </source>
</evidence>
<protein>
    <submittedName>
        <fullName evidence="3">Transglutaminase</fullName>
    </submittedName>
</protein>
<dbReference type="SMART" id="SM00460">
    <property type="entry name" value="TGc"/>
    <property type="match status" value="1"/>
</dbReference>
<feature type="transmembrane region" description="Helical" evidence="1">
    <location>
        <begin position="45"/>
        <end position="64"/>
    </location>
</feature>
<dbReference type="SUPFAM" id="SSF54001">
    <property type="entry name" value="Cysteine proteinases"/>
    <property type="match status" value="1"/>
</dbReference>
<feature type="transmembrane region" description="Helical" evidence="1">
    <location>
        <begin position="71"/>
        <end position="92"/>
    </location>
</feature>
<dbReference type="InterPro" id="IPR002931">
    <property type="entry name" value="Transglutaminase-like"/>
</dbReference>
<dbReference type="PANTHER" id="PTHR42736:SF1">
    <property type="entry name" value="PROTEIN-GLUTAMINE GAMMA-GLUTAMYLTRANSFERASE"/>
    <property type="match status" value="1"/>
</dbReference>
<feature type="transmembrane region" description="Helical" evidence="1">
    <location>
        <begin position="678"/>
        <end position="698"/>
    </location>
</feature>
<organism evidence="3 4">
    <name type="scientific">Bifidobacterium hapali</name>
    <dbReference type="NCBI Taxonomy" id="1630172"/>
    <lineage>
        <taxon>Bacteria</taxon>
        <taxon>Bacillati</taxon>
        <taxon>Actinomycetota</taxon>
        <taxon>Actinomycetes</taxon>
        <taxon>Bifidobacteriales</taxon>
        <taxon>Bifidobacteriaceae</taxon>
        <taxon>Bifidobacterium</taxon>
    </lineage>
</organism>
<dbReference type="Gene3D" id="3.10.620.30">
    <property type="match status" value="1"/>
</dbReference>
<feature type="transmembrane region" description="Helical" evidence="1">
    <location>
        <begin position="187"/>
        <end position="205"/>
    </location>
</feature>
<feature type="transmembrane region" description="Helical" evidence="1">
    <location>
        <begin position="133"/>
        <end position="152"/>
    </location>
</feature>
<dbReference type="PANTHER" id="PTHR42736">
    <property type="entry name" value="PROTEIN-GLUTAMINE GAMMA-GLUTAMYLTRANSFERASE"/>
    <property type="match status" value="1"/>
</dbReference>
<feature type="domain" description="Transglutaminase-like" evidence="2">
    <location>
        <begin position="524"/>
        <end position="611"/>
    </location>
</feature>
<sequence>MSNTADSNVHQRRLPQLSTTVRGSIIAIVITLLSASNLIDVYGSFFISWLCTAIPATLCGVLAARMMKQATAWAAIITLIISQFMIGPLITYDGIAVGHLPTLTSLVLGWRAIFDSFSYVVALSSPVGTDNGGFMALWTICLWSSMLMRWCLWHVMTPAAPTGAPYNTNIHSSVHHTSQQLLQWRHAVAFIIVVLSSFAICAALGTSSGYYRVTAAISAISIMAWQWLTTTEQTNNQYQHHVRKIIRAIITLLVAAAVTCIICQTIPSHRFVLREYYDPPVSLRDYASPLSGMRAYRKRYANDTIMTVTGLPHGTPIRIAVMDVFDGQVWNVSGEEAHTSHGEYRRIGSGTTLPTSDTHDETAIPFSARFTIGANFGDIWLPVAGDVSSIALETIETHASRDTDWLRSQTPAVFHHADAEAALILPGIQQDLSYTVSGILHPQPDEQQINNAAADTITSPEPLAMPESLTSLAIATAAGQKPTGQTAQLLATVLHEHGWLSHGAQGEYPSPPGHSSYRLDAMMSADLMVGDDEQYASAMALMARQVGLPARVVLGLLPSDSDRTAIMPYNSEKASSEAVQNTVMTFTGEHIAAWVEIKLEGLGWVMFDPTPDESRTAVAGMSVVPDSTPIIRQPSLPLIDPLRDHAQLHDRSTVGGTNAEPPVEPTAQHRFAHIATKALWYGSPIWLMTLYCILVIAIKRTVLMIIRCRGSPRHRVLAGWDVLIVQALPCTMATRLCSGTLTRHEQVSAIIKYGDIPISLSPLSHSSMSARLLQCFRNHSKHRAQTSHLSDQHTTEFTIMLRSMADQADQAMYSSIAPDAYQAESYWLNVKQLSQQMLASLPLMQRWRARLSLRGVLSIIRQHATELPS</sequence>
<evidence type="ECO:0000256" key="1">
    <source>
        <dbReference type="SAM" id="Phobius"/>
    </source>
</evidence>
<accession>A0A261FUD8</accession>
<feature type="transmembrane region" description="Helical" evidence="1">
    <location>
        <begin position="21"/>
        <end position="39"/>
    </location>
</feature>
<keyword evidence="1" id="KW-1133">Transmembrane helix</keyword>
<keyword evidence="1" id="KW-0812">Transmembrane</keyword>
<reference evidence="3 4" key="1">
    <citation type="journal article" date="2017" name="BMC Genomics">
        <title>Comparative genomic and phylogenomic analyses of the Bifidobacteriaceae family.</title>
        <authorList>
            <person name="Lugli G.A."/>
            <person name="Milani C."/>
            <person name="Turroni F."/>
            <person name="Duranti S."/>
            <person name="Mancabelli L."/>
            <person name="Mangifesta M."/>
            <person name="Ferrario C."/>
            <person name="Modesto M."/>
            <person name="Mattarelli P."/>
            <person name="Jiri K."/>
            <person name="van Sinderen D."/>
            <person name="Ventura M."/>
        </authorList>
    </citation>
    <scope>NUCLEOTIDE SEQUENCE [LARGE SCALE GENOMIC DNA]</scope>
    <source>
        <strain evidence="3 4">DSM 100202</strain>
    </source>
</reference>
<keyword evidence="1" id="KW-0472">Membrane</keyword>
<dbReference type="AlphaFoldDB" id="A0A261FUD8"/>
<dbReference type="InterPro" id="IPR052901">
    <property type="entry name" value="Bact_TGase-like"/>
</dbReference>
<dbReference type="Proteomes" id="UP000216074">
    <property type="component" value="Unassembled WGS sequence"/>
</dbReference>
<evidence type="ECO:0000259" key="2">
    <source>
        <dbReference type="SMART" id="SM00460"/>
    </source>
</evidence>
<dbReference type="Pfam" id="PF01841">
    <property type="entry name" value="Transglut_core"/>
    <property type="match status" value="1"/>
</dbReference>
<comment type="caution">
    <text evidence="3">The sequence shown here is derived from an EMBL/GenBank/DDBJ whole genome shotgun (WGS) entry which is preliminary data.</text>
</comment>
<dbReference type="InterPro" id="IPR038765">
    <property type="entry name" value="Papain-like_cys_pep_sf"/>
</dbReference>
<keyword evidence="4" id="KW-1185">Reference proteome</keyword>
<name>A0A261FUD8_9BIFI</name>
<proteinExistence type="predicted"/>
<evidence type="ECO:0000313" key="3">
    <source>
        <dbReference type="EMBL" id="OZG62802.1"/>
    </source>
</evidence>
<feature type="transmembrane region" description="Helical" evidence="1">
    <location>
        <begin position="248"/>
        <end position="267"/>
    </location>
</feature>